<evidence type="ECO:0000256" key="7">
    <source>
        <dbReference type="ARBA" id="ARBA00022989"/>
    </source>
</evidence>
<keyword evidence="9 10" id="KW-0472">Membrane</keyword>
<dbReference type="CDD" id="cd12823">
    <property type="entry name" value="Mrs2_Mfm1p-like"/>
    <property type="match status" value="1"/>
</dbReference>
<dbReference type="EMBL" id="LK023319">
    <property type="protein sequence ID" value="CDS06218.1"/>
    <property type="molecule type" value="Genomic_DNA"/>
</dbReference>
<dbReference type="OrthoDB" id="10251508at2759"/>
<dbReference type="GO" id="GO:0005743">
    <property type="term" value="C:mitochondrial inner membrane"/>
    <property type="evidence" value="ECO:0007669"/>
    <property type="project" value="UniProtKB-SubCell"/>
</dbReference>
<evidence type="ECO:0000256" key="3">
    <source>
        <dbReference type="ARBA" id="ARBA00022448"/>
    </source>
</evidence>
<keyword evidence="5 10" id="KW-0460">Magnesium</keyword>
<keyword evidence="7 10" id="KW-1133">Transmembrane helix</keyword>
<proteinExistence type="inferred from homology"/>
<evidence type="ECO:0000256" key="8">
    <source>
        <dbReference type="ARBA" id="ARBA00023065"/>
    </source>
</evidence>
<dbReference type="InterPro" id="IPR039204">
    <property type="entry name" value="MRS2-like"/>
</dbReference>
<keyword evidence="6" id="KW-0809">Transit peptide</keyword>
<reference evidence="11" key="1">
    <citation type="journal article" date="2014" name="Genome Announc.">
        <title>De novo whole-genome sequence and genome annotation of Lichtheimia ramosa.</title>
        <authorList>
            <person name="Linde J."/>
            <person name="Schwartze V."/>
            <person name="Binder U."/>
            <person name="Lass-Florl C."/>
            <person name="Voigt K."/>
            <person name="Horn F."/>
        </authorList>
    </citation>
    <scope>NUCLEOTIDE SEQUENCE</scope>
    <source>
        <strain evidence="11">JMRC FSU:6197</strain>
    </source>
</reference>
<evidence type="ECO:0000313" key="11">
    <source>
        <dbReference type="EMBL" id="CDS06218.1"/>
    </source>
</evidence>
<dbReference type="Pfam" id="PF22099">
    <property type="entry name" value="MRS2-like"/>
    <property type="match status" value="1"/>
</dbReference>
<keyword evidence="3 10" id="KW-0813">Transport</keyword>
<evidence type="ECO:0000256" key="10">
    <source>
        <dbReference type="RuleBase" id="RU366042"/>
    </source>
</evidence>
<dbReference type="PANTHER" id="PTHR13890">
    <property type="entry name" value="RNA SPLICING PROTEIN MRS2, MITOCHONDRIAL"/>
    <property type="match status" value="1"/>
</dbReference>
<comment type="subcellular location">
    <subcellularLocation>
        <location evidence="1">Membrane</location>
        <topology evidence="1">Multi-pass membrane protein</topology>
    </subcellularLocation>
    <subcellularLocation>
        <location evidence="10">Mitochondrion inner membrane</location>
        <topology evidence="10">Multi-pass membrane protein</topology>
    </subcellularLocation>
</comment>
<dbReference type="GO" id="GO:0045016">
    <property type="term" value="P:mitochondrial magnesium ion transmembrane transport"/>
    <property type="evidence" value="ECO:0007669"/>
    <property type="project" value="TreeGrafter"/>
</dbReference>
<dbReference type="AlphaFoldDB" id="A0A077WGM6"/>
<keyword evidence="10" id="KW-0999">Mitochondrion inner membrane</keyword>
<organism evidence="11">
    <name type="scientific">Lichtheimia ramosa</name>
    <dbReference type="NCBI Taxonomy" id="688394"/>
    <lineage>
        <taxon>Eukaryota</taxon>
        <taxon>Fungi</taxon>
        <taxon>Fungi incertae sedis</taxon>
        <taxon>Mucoromycota</taxon>
        <taxon>Mucoromycotina</taxon>
        <taxon>Mucoromycetes</taxon>
        <taxon>Mucorales</taxon>
        <taxon>Lichtheimiaceae</taxon>
        <taxon>Lichtheimia</taxon>
    </lineage>
</organism>
<comment type="similarity">
    <text evidence="2 10">Belongs to the CorA metal ion transporter (MIT) (TC 1.A.35) family.</text>
</comment>
<dbReference type="GO" id="GO:0015095">
    <property type="term" value="F:magnesium ion transmembrane transporter activity"/>
    <property type="evidence" value="ECO:0007669"/>
    <property type="project" value="TreeGrafter"/>
</dbReference>
<evidence type="ECO:0000256" key="6">
    <source>
        <dbReference type="ARBA" id="ARBA00022946"/>
    </source>
</evidence>
<keyword evidence="10" id="KW-0496">Mitochondrion</keyword>
<name>A0A077WGM6_9FUNG</name>
<dbReference type="Gene3D" id="2.40.128.330">
    <property type="match status" value="1"/>
</dbReference>
<evidence type="ECO:0000256" key="2">
    <source>
        <dbReference type="ARBA" id="ARBA00009765"/>
    </source>
</evidence>
<evidence type="ECO:0000256" key="4">
    <source>
        <dbReference type="ARBA" id="ARBA00022692"/>
    </source>
</evidence>
<gene>
    <name evidence="11" type="ORF">LRAMOSA08746</name>
</gene>
<keyword evidence="8 10" id="KW-0406">Ion transport</keyword>
<dbReference type="Gene3D" id="1.20.58.340">
    <property type="entry name" value="Magnesium transport protein CorA, transmembrane region"/>
    <property type="match status" value="1"/>
</dbReference>
<accession>A0A077WGM6</accession>
<evidence type="ECO:0000256" key="5">
    <source>
        <dbReference type="ARBA" id="ARBA00022842"/>
    </source>
</evidence>
<feature type="transmembrane region" description="Helical" evidence="10">
    <location>
        <begin position="334"/>
        <end position="352"/>
    </location>
</feature>
<protein>
    <recommendedName>
        <fullName evidence="10">Magnesium transporter</fullName>
    </recommendedName>
</protein>
<evidence type="ECO:0000256" key="9">
    <source>
        <dbReference type="ARBA" id="ARBA00023136"/>
    </source>
</evidence>
<feature type="transmembrane region" description="Helical" evidence="10">
    <location>
        <begin position="364"/>
        <end position="386"/>
    </location>
</feature>
<dbReference type="PANTHER" id="PTHR13890:SF0">
    <property type="entry name" value="MAGNESIUM TRANSPORTER MRS2 HOMOLOG, MITOCHONDRIAL"/>
    <property type="match status" value="1"/>
</dbReference>
<keyword evidence="4 10" id="KW-0812">Transmembrane</keyword>
<sequence length="407" mass="46093">MIPIAFQCLRNVSCRSSIAFARIPRRRVATTTTTAQWPLYTSRLHQRQQPRCFNQQNRLATTTHAIAVKKGDLKLRCTEFDATGAVRITAGEFGKSDICQRHSLLPRDLRGIDTHSAYQKPSILVRPEAILVNIAHLKALVKSDLVILFDTFGSSDSYNQSIFIYDLQERLRTNHELPFEFRALEAILVSVVSSLQSQLEVLEAPVNKLLGDLEEIADVEQSVKQSHLRDLLQYSKKLSKFEKDALSIHDAIEDVLDNDDDLAAMYLTAKKAGKPRDSSDHEEVELLLESYLKQTEEIASTASSLISNMRSTEEIVQIILDVSRNSLMWFDIRLTIITLSASIVSVYGALFGMNLRNYFEDDPIAFYAFSGVALSSGLGAYMYALWRLKILARIKRTEPIRRLYTKL</sequence>
<evidence type="ECO:0000256" key="1">
    <source>
        <dbReference type="ARBA" id="ARBA00004141"/>
    </source>
</evidence>